<dbReference type="RefSeq" id="WP_267989489.1">
    <property type="nucleotide sequence ID" value="NZ_JAPJZI010000001.1"/>
</dbReference>
<organism evidence="1 2">
    <name type="scientific">Hoeflea prorocentri</name>
    <dbReference type="NCBI Taxonomy" id="1922333"/>
    <lineage>
        <taxon>Bacteria</taxon>
        <taxon>Pseudomonadati</taxon>
        <taxon>Pseudomonadota</taxon>
        <taxon>Alphaproteobacteria</taxon>
        <taxon>Hyphomicrobiales</taxon>
        <taxon>Rhizobiaceae</taxon>
        <taxon>Hoeflea</taxon>
    </lineage>
</organism>
<protein>
    <submittedName>
        <fullName evidence="1">Uncharacterized protein</fullName>
    </submittedName>
</protein>
<dbReference type="Proteomes" id="UP001151234">
    <property type="component" value="Unassembled WGS sequence"/>
</dbReference>
<gene>
    <name evidence="1" type="ORF">OQ273_05605</name>
</gene>
<comment type="caution">
    <text evidence="1">The sequence shown here is derived from an EMBL/GenBank/DDBJ whole genome shotgun (WGS) entry which is preliminary data.</text>
</comment>
<dbReference type="AlphaFoldDB" id="A0A9X3ZG06"/>
<name>A0A9X3ZG06_9HYPH</name>
<evidence type="ECO:0000313" key="1">
    <source>
        <dbReference type="EMBL" id="MDA5398047.1"/>
    </source>
</evidence>
<dbReference type="EMBL" id="JAPJZI010000001">
    <property type="protein sequence ID" value="MDA5398047.1"/>
    <property type="molecule type" value="Genomic_DNA"/>
</dbReference>
<sequence>MIARTTYICSIAHVASLLGEELRIVEVIISNDDNPTYGNIVSLQTGPETYITALIDEGIEELREMLTAACCATKGR</sequence>
<evidence type="ECO:0000313" key="2">
    <source>
        <dbReference type="Proteomes" id="UP001151234"/>
    </source>
</evidence>
<keyword evidence="2" id="KW-1185">Reference proteome</keyword>
<accession>A0A9X3ZG06</accession>
<proteinExistence type="predicted"/>
<reference evidence="1" key="1">
    <citation type="submission" date="2022-11" db="EMBL/GenBank/DDBJ databases">
        <title>Draft genome sequence of Hoeflea poritis E7-10 and Hoeflea prorocentri PM5-8, separated from scleractinian coral Porites lutea and marine dinoflagellate.</title>
        <authorList>
            <person name="Zhang G."/>
            <person name="Wei Q."/>
            <person name="Cai L."/>
        </authorList>
    </citation>
    <scope>NUCLEOTIDE SEQUENCE</scope>
    <source>
        <strain evidence="1">PM5-8</strain>
    </source>
</reference>